<dbReference type="RefSeq" id="WP_260723261.1">
    <property type="nucleotide sequence ID" value="NZ_BAAABS010000037.1"/>
</dbReference>
<keyword evidence="6" id="KW-1185">Reference proteome</keyword>
<keyword evidence="4" id="KW-1133">Transmembrane helix</keyword>
<keyword evidence="2 4" id="KW-0472">Membrane</keyword>
<keyword evidence="4" id="KW-0812">Transmembrane</keyword>
<evidence type="ECO:0000313" key="5">
    <source>
        <dbReference type="EMBL" id="UWZ33976.1"/>
    </source>
</evidence>
<organism evidence="5 6">
    <name type="scientific">Dactylosporangium roseum</name>
    <dbReference type="NCBI Taxonomy" id="47989"/>
    <lineage>
        <taxon>Bacteria</taxon>
        <taxon>Bacillati</taxon>
        <taxon>Actinomycetota</taxon>
        <taxon>Actinomycetes</taxon>
        <taxon>Micromonosporales</taxon>
        <taxon>Micromonosporaceae</taxon>
        <taxon>Dactylosporangium</taxon>
    </lineage>
</organism>
<feature type="compositionally biased region" description="Acidic residues" evidence="3">
    <location>
        <begin position="67"/>
        <end position="76"/>
    </location>
</feature>
<accession>A0ABY5YX71</accession>
<comment type="subcellular location">
    <subcellularLocation>
        <location evidence="1">Membrane</location>
    </subcellularLocation>
</comment>
<dbReference type="EMBL" id="CP073721">
    <property type="protein sequence ID" value="UWZ33976.1"/>
    <property type="molecule type" value="Genomic_DNA"/>
</dbReference>
<evidence type="ECO:0008006" key="7">
    <source>
        <dbReference type="Google" id="ProtNLM"/>
    </source>
</evidence>
<feature type="compositionally biased region" description="Basic residues" evidence="3">
    <location>
        <begin position="25"/>
        <end position="37"/>
    </location>
</feature>
<protein>
    <recommendedName>
        <fullName evidence="7">Mce-associated membrane protein</fullName>
    </recommendedName>
</protein>
<evidence type="ECO:0000256" key="1">
    <source>
        <dbReference type="ARBA" id="ARBA00004370"/>
    </source>
</evidence>
<dbReference type="Proteomes" id="UP001058271">
    <property type="component" value="Chromosome"/>
</dbReference>
<feature type="region of interest" description="Disordered" evidence="3">
    <location>
        <begin position="1"/>
        <end position="118"/>
    </location>
</feature>
<dbReference type="PANTHER" id="PTHR37042:SF4">
    <property type="entry name" value="OUTER MEMBRANE PROTEIN RV1973"/>
    <property type="match status" value="1"/>
</dbReference>
<reference evidence="5" key="1">
    <citation type="submission" date="2021-04" db="EMBL/GenBank/DDBJ databases">
        <title>Biosynthetic gene clusters of Dactylosporangioum roseum.</title>
        <authorList>
            <person name="Hartkoorn R.C."/>
            <person name="Beaudoing E."/>
            <person name="Hot D."/>
            <person name="Moureu S."/>
        </authorList>
    </citation>
    <scope>NUCLEOTIDE SEQUENCE</scope>
    <source>
        <strain evidence="5">NRRL B-16295</strain>
    </source>
</reference>
<evidence type="ECO:0000256" key="4">
    <source>
        <dbReference type="SAM" id="Phobius"/>
    </source>
</evidence>
<feature type="transmembrane region" description="Helical" evidence="4">
    <location>
        <begin position="123"/>
        <end position="148"/>
    </location>
</feature>
<name>A0ABY5YX71_9ACTN</name>
<sequence length="280" mass="30526">MPAHENRTLKLVQGGATGSEPPPRSVRRRAATRRTPRRRDPITAVLERLDEEPVLSGEDAEHTADTADTEAAEAPETDTLAEAKEAAAPERTRQVARRPRQRRRPVRRPDPAPRRRIRFARPAPGTVVLAVLMCAALAAGIVFGSRWYGDRTLDRAHQQALAAAKQTTVNFVSVSAASVDRDLQRISDGATGDFHDEFARGRAQVRAAIVENDVESRGTVLRAALVSGDRHSAVVLVAVDATVRNAKAPEGRASHYRIQVDVTHDAGSGRWLVSRLQFVG</sequence>
<dbReference type="PANTHER" id="PTHR37042">
    <property type="entry name" value="OUTER MEMBRANE PROTEIN RV1973"/>
    <property type="match status" value="1"/>
</dbReference>
<feature type="compositionally biased region" description="Basic residues" evidence="3">
    <location>
        <begin position="94"/>
        <end position="106"/>
    </location>
</feature>
<evidence type="ECO:0000256" key="2">
    <source>
        <dbReference type="ARBA" id="ARBA00023136"/>
    </source>
</evidence>
<proteinExistence type="predicted"/>
<evidence type="ECO:0000256" key="3">
    <source>
        <dbReference type="SAM" id="MobiDB-lite"/>
    </source>
</evidence>
<gene>
    <name evidence="5" type="ORF">Drose_22210</name>
</gene>
<evidence type="ECO:0000313" key="6">
    <source>
        <dbReference type="Proteomes" id="UP001058271"/>
    </source>
</evidence>
<feature type="compositionally biased region" description="Basic and acidic residues" evidence="3">
    <location>
        <begin position="81"/>
        <end position="93"/>
    </location>
</feature>